<dbReference type="PROSITE" id="PS51257">
    <property type="entry name" value="PROKAR_LIPOPROTEIN"/>
    <property type="match status" value="1"/>
</dbReference>
<dbReference type="Proteomes" id="UP000516384">
    <property type="component" value="Chromosome"/>
</dbReference>
<evidence type="ECO:0000313" key="1">
    <source>
        <dbReference type="EMBL" id="QNR70344.1"/>
    </source>
</evidence>
<accession>A0A7H0YGY6</accession>
<dbReference type="AlphaFoldDB" id="A0A7H0YGY6"/>
<sequence>MKERSYGFIILSLLVPALLSSCSPSSTPSAEPVPSKQVQSGEKTALAGQGQYLSMTYTEYVNGKNTDKGMVMRVMTYDLSSKKMTKLADVPYTSQYPLSVVSLPDHKIYYSADVDDKGDQLFSYDLNSKKTEQLSDNLFAINRIVPTTPEGPLILAAVKKGERTLKTIFYNKSTHTMQFLHDENKDMNTWSVSYNSSKSATYISQFSENGRDKQRDIATKKQSTMLPPDYKVTEINNATKQERSVITLKNEQILSLSSSNDQLLLVTARFINHGNPEYSLVDIATGKRTKLELPISSRSFIYMSPDGKGIYYLGSASQKNQEEGRGVYYYDFTSKIQTPIFIQEEGFINNFMLLNK</sequence>
<protein>
    <recommendedName>
        <fullName evidence="3">Lipoprotein</fullName>
    </recommendedName>
</protein>
<dbReference type="SUPFAM" id="SSF69304">
    <property type="entry name" value="Tricorn protease N-terminal domain"/>
    <property type="match status" value="1"/>
</dbReference>
<gene>
    <name evidence="1" type="ORF">IAQ67_27460</name>
</gene>
<dbReference type="RefSeq" id="WP_103047172.1">
    <property type="nucleotide sequence ID" value="NZ_CP061172.1"/>
</dbReference>
<reference evidence="1 2" key="1">
    <citation type="submission" date="2020-09" db="EMBL/GenBank/DDBJ databases">
        <title>Characterization of Paenibacillus peoriae strain ZF390 with broad-spectrum antimicrobial activity as a potential biocontrol agent.</title>
        <authorList>
            <person name="Li L."/>
            <person name="Zhao Y."/>
            <person name="Li B."/>
            <person name="Xie X."/>
        </authorList>
    </citation>
    <scope>NUCLEOTIDE SEQUENCE [LARGE SCALE GENOMIC DNA]</scope>
    <source>
        <strain evidence="1 2">ZF390</strain>
    </source>
</reference>
<proteinExistence type="predicted"/>
<evidence type="ECO:0000313" key="2">
    <source>
        <dbReference type="Proteomes" id="UP000516384"/>
    </source>
</evidence>
<name>A0A7H0YGY6_9BACL</name>
<dbReference type="Gene3D" id="2.120.10.60">
    <property type="entry name" value="Tricorn protease N-terminal domain"/>
    <property type="match status" value="1"/>
</dbReference>
<dbReference type="EMBL" id="CP061172">
    <property type="protein sequence ID" value="QNR70344.1"/>
    <property type="molecule type" value="Genomic_DNA"/>
</dbReference>
<evidence type="ECO:0008006" key="3">
    <source>
        <dbReference type="Google" id="ProtNLM"/>
    </source>
</evidence>
<organism evidence="1 2">
    <name type="scientific">Paenibacillus peoriae</name>
    <dbReference type="NCBI Taxonomy" id="59893"/>
    <lineage>
        <taxon>Bacteria</taxon>
        <taxon>Bacillati</taxon>
        <taxon>Bacillota</taxon>
        <taxon>Bacilli</taxon>
        <taxon>Bacillales</taxon>
        <taxon>Paenibacillaceae</taxon>
        <taxon>Paenibacillus</taxon>
    </lineage>
</organism>